<dbReference type="GO" id="GO:0008270">
    <property type="term" value="F:zinc ion binding"/>
    <property type="evidence" value="ECO:0007669"/>
    <property type="project" value="UniProtKB-KW"/>
</dbReference>
<dbReference type="PANTHER" id="PTHR10131:SF94">
    <property type="entry name" value="TNF RECEPTOR-ASSOCIATED FACTOR 4"/>
    <property type="match status" value="1"/>
</dbReference>
<sequence>MVLERAARWMSAVGPAMVGGGYDLEIFTENPDEDLLCSICHGVLRCPVMISCGHNFCRKCILQWLKRQQTCPCCRTEVRGKLYVQMHKLKRKINRLQVKCPNEENGCPALFPLLRSEEHAETCAYGLVTCDNEGCPAEVLRKDAAEHGQSCGYWSEMCHMGCGTLLTPENRDQHNCYMELKETYNKQLHKLRVKARRLESLSTQMCRQIQLLSEGLEGAQASANAQ</sequence>
<evidence type="ECO:0000256" key="2">
    <source>
        <dbReference type="ARBA" id="ARBA00022771"/>
    </source>
</evidence>
<comment type="caution">
    <text evidence="7">The sequence shown here is derived from an EMBL/GenBank/DDBJ whole genome shotgun (WGS) entry which is preliminary data.</text>
</comment>
<feature type="zinc finger region" description="TRAF-type" evidence="4">
    <location>
        <begin position="119"/>
        <end position="162"/>
    </location>
</feature>
<keyword evidence="8" id="KW-1185">Reference proteome</keyword>
<evidence type="ECO:0000256" key="4">
    <source>
        <dbReference type="PROSITE-ProRule" id="PRU00207"/>
    </source>
</evidence>
<feature type="domain" description="TRAF-type" evidence="6">
    <location>
        <begin position="119"/>
        <end position="162"/>
    </location>
</feature>
<keyword evidence="2 4" id="KW-0863">Zinc-finger</keyword>
<dbReference type="Proteomes" id="UP000824782">
    <property type="component" value="Unassembled WGS sequence"/>
</dbReference>
<dbReference type="PROSITE" id="PS00518">
    <property type="entry name" value="ZF_RING_1"/>
    <property type="match status" value="1"/>
</dbReference>
<evidence type="ECO:0000256" key="3">
    <source>
        <dbReference type="ARBA" id="ARBA00022833"/>
    </source>
</evidence>
<dbReference type="AlphaFoldDB" id="A0AAV7A807"/>
<dbReference type="GO" id="GO:0004842">
    <property type="term" value="F:ubiquitin-protein transferase activity"/>
    <property type="evidence" value="ECO:0007669"/>
    <property type="project" value="InterPro"/>
</dbReference>
<protein>
    <recommendedName>
        <fullName evidence="9">Ring finger protein 151</fullName>
    </recommendedName>
</protein>
<dbReference type="InterPro" id="IPR001841">
    <property type="entry name" value="Znf_RING"/>
</dbReference>
<dbReference type="CDD" id="cd16547">
    <property type="entry name" value="RING-HC_RNF151"/>
    <property type="match status" value="1"/>
</dbReference>
<evidence type="ECO:0008006" key="9">
    <source>
        <dbReference type="Google" id="ProtNLM"/>
    </source>
</evidence>
<dbReference type="InterPro" id="IPR013083">
    <property type="entry name" value="Znf_RING/FYVE/PHD"/>
</dbReference>
<name>A0AAV7A807_ENGPU</name>
<dbReference type="SUPFAM" id="SSF57850">
    <property type="entry name" value="RING/U-box"/>
    <property type="match status" value="1"/>
</dbReference>
<dbReference type="SMART" id="SM00184">
    <property type="entry name" value="RING"/>
    <property type="match status" value="1"/>
</dbReference>
<feature type="domain" description="RING-type" evidence="5">
    <location>
        <begin position="37"/>
        <end position="75"/>
    </location>
</feature>
<accession>A0AAV7A807</accession>
<keyword evidence="1 4" id="KW-0479">Metal-binding</keyword>
<evidence type="ECO:0000259" key="6">
    <source>
        <dbReference type="PROSITE" id="PS50145"/>
    </source>
</evidence>
<organism evidence="7 8">
    <name type="scientific">Engystomops pustulosus</name>
    <name type="common">Tungara frog</name>
    <name type="synonym">Physalaemus pustulosus</name>
    <dbReference type="NCBI Taxonomy" id="76066"/>
    <lineage>
        <taxon>Eukaryota</taxon>
        <taxon>Metazoa</taxon>
        <taxon>Chordata</taxon>
        <taxon>Craniata</taxon>
        <taxon>Vertebrata</taxon>
        <taxon>Euteleostomi</taxon>
        <taxon>Amphibia</taxon>
        <taxon>Batrachia</taxon>
        <taxon>Anura</taxon>
        <taxon>Neobatrachia</taxon>
        <taxon>Hyloidea</taxon>
        <taxon>Leptodactylidae</taxon>
        <taxon>Leiuperinae</taxon>
        <taxon>Engystomops</taxon>
    </lineage>
</organism>
<dbReference type="Pfam" id="PF13923">
    <property type="entry name" value="zf-C3HC4_2"/>
    <property type="match status" value="1"/>
</dbReference>
<dbReference type="PROSITE" id="PS50089">
    <property type="entry name" value="ZF_RING_2"/>
    <property type="match status" value="1"/>
</dbReference>
<dbReference type="PANTHER" id="PTHR10131">
    <property type="entry name" value="TNF RECEPTOR ASSOCIATED FACTOR"/>
    <property type="match status" value="1"/>
</dbReference>
<dbReference type="InterPro" id="IPR017907">
    <property type="entry name" value="Znf_RING_CS"/>
</dbReference>
<dbReference type="InterPro" id="IPR001293">
    <property type="entry name" value="Znf_TRAF"/>
</dbReference>
<dbReference type="PROSITE" id="PS50145">
    <property type="entry name" value="ZF_TRAF"/>
    <property type="match status" value="1"/>
</dbReference>
<evidence type="ECO:0000256" key="1">
    <source>
        <dbReference type="ARBA" id="ARBA00022723"/>
    </source>
</evidence>
<dbReference type="SUPFAM" id="SSF49599">
    <property type="entry name" value="TRAF domain-like"/>
    <property type="match status" value="1"/>
</dbReference>
<gene>
    <name evidence="7" type="ORF">GDO81_016618</name>
</gene>
<reference evidence="7" key="1">
    <citation type="thesis" date="2020" institute="ProQuest LLC" country="789 East Eisenhower Parkway, Ann Arbor, MI, USA">
        <title>Comparative Genomics and Chromosome Evolution.</title>
        <authorList>
            <person name="Mudd A.B."/>
        </authorList>
    </citation>
    <scope>NUCLEOTIDE SEQUENCE</scope>
    <source>
        <strain evidence="7">237g6f4</strain>
        <tissue evidence="7">Blood</tissue>
    </source>
</reference>
<keyword evidence="3 4" id="KW-0862">Zinc</keyword>
<dbReference type="GO" id="GO:0016567">
    <property type="term" value="P:protein ubiquitination"/>
    <property type="evidence" value="ECO:0007669"/>
    <property type="project" value="InterPro"/>
</dbReference>
<proteinExistence type="predicted"/>
<dbReference type="Gene3D" id="3.30.40.10">
    <property type="entry name" value="Zinc/RING finger domain, C3HC4 (zinc finger)"/>
    <property type="match status" value="2"/>
</dbReference>
<evidence type="ECO:0000313" key="8">
    <source>
        <dbReference type="Proteomes" id="UP000824782"/>
    </source>
</evidence>
<dbReference type="InterPro" id="IPR003613">
    <property type="entry name" value="Ubox_domain"/>
</dbReference>
<dbReference type="SMART" id="SM00504">
    <property type="entry name" value="Ubox"/>
    <property type="match status" value="1"/>
</dbReference>
<dbReference type="EMBL" id="WNYA01000008">
    <property type="protein sequence ID" value="KAG8557392.1"/>
    <property type="molecule type" value="Genomic_DNA"/>
</dbReference>
<evidence type="ECO:0000313" key="7">
    <source>
        <dbReference type="EMBL" id="KAG8557392.1"/>
    </source>
</evidence>
<evidence type="ECO:0000259" key="5">
    <source>
        <dbReference type="PROSITE" id="PS50089"/>
    </source>
</evidence>